<name>A0A2T7PN11_POMCA</name>
<evidence type="ECO:0000256" key="7">
    <source>
        <dbReference type="ARBA" id="ARBA00022982"/>
    </source>
</evidence>
<dbReference type="PANTHER" id="PTHR13099:SF0">
    <property type="entry name" value="NADH DEHYDROGENASE [UBIQUINONE] 1 SUBUNIT C2-RELATED"/>
    <property type="match status" value="1"/>
</dbReference>
<evidence type="ECO:0000313" key="13">
    <source>
        <dbReference type="Proteomes" id="UP000245119"/>
    </source>
</evidence>
<evidence type="ECO:0000256" key="3">
    <source>
        <dbReference type="ARBA" id="ARBA00022448"/>
    </source>
</evidence>
<evidence type="ECO:0000256" key="2">
    <source>
        <dbReference type="ARBA" id="ARBA00008674"/>
    </source>
</evidence>
<dbReference type="Proteomes" id="UP000245119">
    <property type="component" value="Linkage Group LG3"/>
</dbReference>
<comment type="function">
    <text evidence="11">Accessory subunit of the mitochondrial membrane respiratory chain NADH dehydrogenase (Complex I), that is believed not to be involved in catalysis. Complex I functions in the transfer of electrons from NADH to the respiratory chain. The immediate electron acceptor for the enzyme is believed to be ubiquinone.</text>
</comment>
<dbReference type="EMBL" id="PZQS01000003">
    <property type="protein sequence ID" value="PVD34792.1"/>
    <property type="molecule type" value="Genomic_DNA"/>
</dbReference>
<keyword evidence="10 11" id="KW-0472">Membrane</keyword>
<reference evidence="12 13" key="1">
    <citation type="submission" date="2018-04" db="EMBL/GenBank/DDBJ databases">
        <title>The genome of golden apple snail Pomacea canaliculata provides insight into stress tolerance and invasive adaptation.</title>
        <authorList>
            <person name="Liu C."/>
            <person name="Liu B."/>
            <person name="Ren Y."/>
            <person name="Zhang Y."/>
            <person name="Wang H."/>
            <person name="Li S."/>
            <person name="Jiang F."/>
            <person name="Yin L."/>
            <person name="Zhang G."/>
            <person name="Qian W."/>
            <person name="Fan W."/>
        </authorList>
    </citation>
    <scope>NUCLEOTIDE SEQUENCE [LARGE SCALE GENOMIC DNA]</scope>
    <source>
        <strain evidence="12">SZHN2017</strain>
        <tissue evidence="12">Muscle</tissue>
    </source>
</reference>
<dbReference type="OMA" id="KHASFAV"/>
<keyword evidence="4 11" id="KW-0679">Respiratory chain</keyword>
<evidence type="ECO:0000256" key="5">
    <source>
        <dbReference type="ARBA" id="ARBA00022692"/>
    </source>
</evidence>
<dbReference type="PIRSF" id="PIRSF017834">
    <property type="entry name" value="NADH-UbQ_OxRdtase_b14.5b"/>
    <property type="match status" value="1"/>
</dbReference>
<protein>
    <recommendedName>
        <fullName evidence="11">NADH dehydrogenase [ubiquinone] 1 subunit C2</fullName>
    </recommendedName>
</protein>
<keyword evidence="3 11" id="KW-0813">Transport</keyword>
<keyword evidence="13" id="KW-1185">Reference proteome</keyword>
<comment type="caution">
    <text evidence="12">The sequence shown here is derived from an EMBL/GenBank/DDBJ whole genome shotgun (WGS) entry which is preliminary data.</text>
</comment>
<proteinExistence type="inferred from homology"/>
<evidence type="ECO:0000256" key="11">
    <source>
        <dbReference type="PIRNR" id="PIRNR017834"/>
    </source>
</evidence>
<evidence type="ECO:0000313" key="12">
    <source>
        <dbReference type="EMBL" id="PVD34792.1"/>
    </source>
</evidence>
<dbReference type="PANTHER" id="PTHR13099">
    <property type="entry name" value="NADH-UBIQUINONE OXIDOREDUCTASE SUBUNIT B14.5B"/>
    <property type="match status" value="1"/>
</dbReference>
<dbReference type="AlphaFoldDB" id="A0A2T7PN11"/>
<evidence type="ECO:0000256" key="1">
    <source>
        <dbReference type="ARBA" id="ARBA00004298"/>
    </source>
</evidence>
<dbReference type="InterPro" id="IPR009423">
    <property type="entry name" value="NDUC2"/>
</dbReference>
<dbReference type="GO" id="GO:0005743">
    <property type="term" value="C:mitochondrial inner membrane"/>
    <property type="evidence" value="ECO:0007669"/>
    <property type="project" value="UniProtKB-SubCell"/>
</dbReference>
<accession>A0A2T7PN11</accession>
<dbReference type="GO" id="GO:0006120">
    <property type="term" value="P:mitochondrial electron transport, NADH to ubiquinone"/>
    <property type="evidence" value="ECO:0007669"/>
    <property type="project" value="InterPro"/>
</dbReference>
<comment type="similarity">
    <text evidence="2 11">Belongs to the complex I NDUFC2 subunit family.</text>
</comment>
<keyword evidence="9 11" id="KW-0496">Mitochondrion</keyword>
<dbReference type="Pfam" id="PF06374">
    <property type="entry name" value="NDUF_C2"/>
    <property type="match status" value="1"/>
</dbReference>
<comment type="subcellular location">
    <subcellularLocation>
        <location evidence="1">Mitochondrion inner membrane</location>
        <topology evidence="1">Single-pass membrane protein</topology>
        <orientation evidence="1">Matrix side</orientation>
    </subcellularLocation>
</comment>
<gene>
    <name evidence="12" type="ORF">C0Q70_06069</name>
</gene>
<evidence type="ECO:0000256" key="4">
    <source>
        <dbReference type="ARBA" id="ARBA00022660"/>
    </source>
</evidence>
<dbReference type="OrthoDB" id="6329847at2759"/>
<keyword evidence="6 11" id="KW-0999">Mitochondrion inner membrane</keyword>
<evidence type="ECO:0000256" key="8">
    <source>
        <dbReference type="ARBA" id="ARBA00022989"/>
    </source>
</evidence>
<dbReference type="STRING" id="400727.A0A2T7PN11"/>
<keyword evidence="8" id="KW-1133">Transmembrane helix</keyword>
<organism evidence="12 13">
    <name type="scientific">Pomacea canaliculata</name>
    <name type="common">Golden apple snail</name>
    <dbReference type="NCBI Taxonomy" id="400727"/>
    <lineage>
        <taxon>Eukaryota</taxon>
        <taxon>Metazoa</taxon>
        <taxon>Spiralia</taxon>
        <taxon>Lophotrochozoa</taxon>
        <taxon>Mollusca</taxon>
        <taxon>Gastropoda</taxon>
        <taxon>Caenogastropoda</taxon>
        <taxon>Architaenioglossa</taxon>
        <taxon>Ampullarioidea</taxon>
        <taxon>Ampullariidae</taxon>
        <taxon>Pomacea</taxon>
    </lineage>
</organism>
<sequence length="97" mass="10994">MAPIISLNESGGVASGVILGVLLNLARKRPAYSGIYKHASFAVIGYFTGKSIDKMLEVKQRQRLQILEDYIRLHPEDFQEEAPKTYGDILLKWYPVR</sequence>
<evidence type="ECO:0000256" key="9">
    <source>
        <dbReference type="ARBA" id="ARBA00023128"/>
    </source>
</evidence>
<evidence type="ECO:0000256" key="6">
    <source>
        <dbReference type="ARBA" id="ARBA00022792"/>
    </source>
</evidence>
<keyword evidence="7 11" id="KW-0249">Electron transport</keyword>
<evidence type="ECO:0000256" key="10">
    <source>
        <dbReference type="ARBA" id="ARBA00023136"/>
    </source>
</evidence>
<keyword evidence="5" id="KW-0812">Transmembrane</keyword>